<dbReference type="PROSITE" id="PS51077">
    <property type="entry name" value="HTH_ICLR"/>
    <property type="match status" value="1"/>
</dbReference>
<sequence length="297" mass="32165">MLGRGGAGSHRRAAAFPIGNDLEEWMGRRRIDPAAASDPAADPRFVTALARGLELLRCYRPTDRWLAHQELARRTGLPSATVSRLTFTLSAAGYLKHRPSTGEYALAPGVLSLGFSMLTNFDIGRLARPYMEALAEHTQSAISLGVRHEASMVYVAHCRGTARLILGLDVGTRIPLAVTAMGRAMWSASTAGMREMISRRLRAAQPAEWPALLDGLKRAERQISERGYTSSESEWEREIAAVGVAIDLGDGREPLALTVGGPSSRLHGTLLHDDFAPALMNTARAIVASIQAAEWED</sequence>
<evidence type="ECO:0000259" key="4">
    <source>
        <dbReference type="PROSITE" id="PS51077"/>
    </source>
</evidence>
<keyword evidence="1" id="KW-0805">Transcription regulation</keyword>
<dbReference type="PROSITE" id="PS51078">
    <property type="entry name" value="ICLR_ED"/>
    <property type="match status" value="1"/>
</dbReference>
<gene>
    <name evidence="6" type="ORF">NDR89_00900</name>
</gene>
<dbReference type="EMBL" id="CP098735">
    <property type="protein sequence ID" value="USE77649.1"/>
    <property type="molecule type" value="Genomic_DNA"/>
</dbReference>
<evidence type="ECO:0000313" key="6">
    <source>
        <dbReference type="EMBL" id="USE77649.1"/>
    </source>
</evidence>
<proteinExistence type="predicted"/>
<evidence type="ECO:0000256" key="2">
    <source>
        <dbReference type="ARBA" id="ARBA00023125"/>
    </source>
</evidence>
<organism evidence="6 7">
    <name type="scientific">Cupriavidus gilardii</name>
    <dbReference type="NCBI Taxonomy" id="82541"/>
    <lineage>
        <taxon>Bacteria</taxon>
        <taxon>Pseudomonadati</taxon>
        <taxon>Pseudomonadota</taxon>
        <taxon>Betaproteobacteria</taxon>
        <taxon>Burkholderiales</taxon>
        <taxon>Burkholderiaceae</taxon>
        <taxon>Cupriavidus</taxon>
    </lineage>
</organism>
<reference evidence="6" key="1">
    <citation type="submission" date="2022-06" db="EMBL/GenBank/DDBJ databases">
        <title>Complete genome sequence and characterization of Cupriavidus gilardii QJ1 isolated from contaminating cells.</title>
        <authorList>
            <person name="Qi J."/>
        </authorList>
    </citation>
    <scope>NUCLEOTIDE SEQUENCE</scope>
    <source>
        <strain evidence="6">QJ1</strain>
    </source>
</reference>
<feature type="domain" description="IclR-ED" evidence="5">
    <location>
        <begin position="109"/>
        <end position="292"/>
    </location>
</feature>
<dbReference type="Pfam" id="PF01614">
    <property type="entry name" value="IclR_C"/>
    <property type="match status" value="1"/>
</dbReference>
<evidence type="ECO:0000259" key="5">
    <source>
        <dbReference type="PROSITE" id="PS51078"/>
    </source>
</evidence>
<evidence type="ECO:0000313" key="7">
    <source>
        <dbReference type="Proteomes" id="UP001056648"/>
    </source>
</evidence>
<dbReference type="SUPFAM" id="SSF46785">
    <property type="entry name" value="Winged helix' DNA-binding domain"/>
    <property type="match status" value="1"/>
</dbReference>
<accession>A0ABY4VKA4</accession>
<dbReference type="InterPro" id="IPR005471">
    <property type="entry name" value="Tscrpt_reg_IclR_N"/>
</dbReference>
<dbReference type="SMART" id="SM00346">
    <property type="entry name" value="HTH_ICLR"/>
    <property type="match status" value="1"/>
</dbReference>
<dbReference type="InterPro" id="IPR036388">
    <property type="entry name" value="WH-like_DNA-bd_sf"/>
</dbReference>
<evidence type="ECO:0000256" key="3">
    <source>
        <dbReference type="ARBA" id="ARBA00023163"/>
    </source>
</evidence>
<dbReference type="InterPro" id="IPR036390">
    <property type="entry name" value="WH_DNA-bd_sf"/>
</dbReference>
<dbReference type="InterPro" id="IPR029016">
    <property type="entry name" value="GAF-like_dom_sf"/>
</dbReference>
<keyword evidence="2" id="KW-0238">DNA-binding</keyword>
<keyword evidence="3" id="KW-0804">Transcription</keyword>
<dbReference type="PANTHER" id="PTHR30136:SF33">
    <property type="entry name" value="TRANSCRIPTIONAL REGULATORY PROTEIN"/>
    <property type="match status" value="1"/>
</dbReference>
<dbReference type="RefSeq" id="WP_252251966.1">
    <property type="nucleotide sequence ID" value="NZ_CP098735.1"/>
</dbReference>
<dbReference type="Proteomes" id="UP001056648">
    <property type="component" value="Chromosome 1"/>
</dbReference>
<dbReference type="PANTHER" id="PTHR30136">
    <property type="entry name" value="HELIX-TURN-HELIX TRANSCRIPTIONAL REGULATOR, ICLR FAMILY"/>
    <property type="match status" value="1"/>
</dbReference>
<dbReference type="Gene3D" id="3.30.450.40">
    <property type="match status" value="1"/>
</dbReference>
<keyword evidence="7" id="KW-1185">Reference proteome</keyword>
<protein>
    <submittedName>
        <fullName evidence="6">IclR family transcriptional regulator</fullName>
    </submittedName>
</protein>
<evidence type="ECO:0000256" key="1">
    <source>
        <dbReference type="ARBA" id="ARBA00023015"/>
    </source>
</evidence>
<name>A0ABY4VKA4_9BURK</name>
<feature type="domain" description="HTH iclR-type" evidence="4">
    <location>
        <begin position="46"/>
        <end position="108"/>
    </location>
</feature>
<dbReference type="SUPFAM" id="SSF55781">
    <property type="entry name" value="GAF domain-like"/>
    <property type="match status" value="1"/>
</dbReference>
<dbReference type="InterPro" id="IPR014757">
    <property type="entry name" value="Tscrpt_reg_IclR_C"/>
</dbReference>
<dbReference type="InterPro" id="IPR050707">
    <property type="entry name" value="HTH_MetabolicPath_Reg"/>
</dbReference>
<dbReference type="Pfam" id="PF09339">
    <property type="entry name" value="HTH_IclR"/>
    <property type="match status" value="1"/>
</dbReference>
<dbReference type="Gene3D" id="1.10.10.10">
    <property type="entry name" value="Winged helix-like DNA-binding domain superfamily/Winged helix DNA-binding domain"/>
    <property type="match status" value="1"/>
</dbReference>